<feature type="transmembrane region" description="Helical" evidence="9">
    <location>
        <begin position="21"/>
        <end position="40"/>
    </location>
</feature>
<sequence length="347" mass="39546">MRRQRTNFFDQLSIFQLQPRGVFFSFTLVVSFHPHFVVGIDRAFHIRCFFLESVKSLNIGFDVGNLRTELIEQELKLPECYYQLRDGVNGPSVQYAQVGQQVTHQWICDNESSWVYGMLIHSCFVDDGQGNIFELIDNRGCSKDSYLLPEIKYDSDSLSAFTEANVFKYADKAQIYFTCTVQLCYKHDGGCDGITPPICERDPNLTNTPTFRQFFDQSHQQIETSHDVLSSSREYESSEVDDDSLSRAPFSGPALPKKQFFESIGTKRGFTRHRDSPLNETDGDDVSSISRNATAPGELAKLLTFHNSYQDVIKMPSSSEHLPVILSTDIERAVLLNVFIQEHLFPL</sequence>
<evidence type="ECO:0000259" key="10">
    <source>
        <dbReference type="PROSITE" id="PS51034"/>
    </source>
</evidence>
<feature type="region of interest" description="Disordered" evidence="8">
    <location>
        <begin position="269"/>
        <end position="289"/>
    </location>
</feature>
<evidence type="ECO:0000256" key="8">
    <source>
        <dbReference type="SAM" id="MobiDB-lite"/>
    </source>
</evidence>
<evidence type="ECO:0000256" key="9">
    <source>
        <dbReference type="SAM" id="Phobius"/>
    </source>
</evidence>
<dbReference type="PANTHER" id="PTHR22907">
    <property type="entry name" value="GH04558P"/>
    <property type="match status" value="1"/>
</dbReference>
<evidence type="ECO:0000256" key="5">
    <source>
        <dbReference type="ARBA" id="ARBA00022729"/>
    </source>
</evidence>
<evidence type="ECO:0000313" key="12">
    <source>
        <dbReference type="Proteomes" id="UP000053766"/>
    </source>
</evidence>
<feature type="domain" description="ZP" evidence="10">
    <location>
        <begin position="1"/>
        <end position="198"/>
    </location>
</feature>
<dbReference type="InterPro" id="IPR057475">
    <property type="entry name" value="CUT_C"/>
</dbReference>
<dbReference type="Pfam" id="PF25301">
    <property type="entry name" value="CUT_C"/>
    <property type="match status" value="1"/>
</dbReference>
<protein>
    <submittedName>
        <fullName evidence="11">Zona pellucida-like domain protein</fullName>
    </submittedName>
</protein>
<dbReference type="GO" id="GO:0005886">
    <property type="term" value="C:plasma membrane"/>
    <property type="evidence" value="ECO:0007669"/>
    <property type="project" value="UniProtKB-SubCell"/>
</dbReference>
<name>A0A0D8YFR7_DICVI</name>
<reference evidence="12" key="2">
    <citation type="journal article" date="2016" name="Sci. Rep.">
        <title>Dictyocaulus viviparus genome, variome and transcriptome elucidate lungworm biology and support future intervention.</title>
        <authorList>
            <person name="McNulty S.N."/>
            <person name="Strube C."/>
            <person name="Rosa B.A."/>
            <person name="Martin J.C."/>
            <person name="Tyagi R."/>
            <person name="Choi Y.J."/>
            <person name="Wang Q."/>
            <person name="Hallsworth Pepin K."/>
            <person name="Zhang X."/>
            <person name="Ozersky P."/>
            <person name="Wilson R.K."/>
            <person name="Sternberg P.W."/>
            <person name="Gasser R.B."/>
            <person name="Mitreva M."/>
        </authorList>
    </citation>
    <scope>NUCLEOTIDE SEQUENCE [LARGE SCALE GENOMIC DNA]</scope>
    <source>
        <strain evidence="12">HannoverDv2000</strain>
    </source>
</reference>
<evidence type="ECO:0000256" key="2">
    <source>
        <dbReference type="ARBA" id="ARBA00022460"/>
    </source>
</evidence>
<dbReference type="AlphaFoldDB" id="A0A0D8YFR7"/>
<keyword evidence="5" id="KW-0732">Signal</keyword>
<comment type="subcellular location">
    <subcellularLocation>
        <location evidence="1">Cell membrane</location>
        <topology evidence="1">Single-pass type I membrane protein</topology>
    </subcellularLocation>
</comment>
<dbReference type="PROSITE" id="PS51034">
    <property type="entry name" value="ZP_2"/>
    <property type="match status" value="1"/>
</dbReference>
<dbReference type="STRING" id="29172.A0A0D8YFR7"/>
<evidence type="ECO:0000313" key="11">
    <source>
        <dbReference type="EMBL" id="KJH53496.1"/>
    </source>
</evidence>
<keyword evidence="4 9" id="KW-0812">Transmembrane</keyword>
<keyword evidence="3" id="KW-1003">Cell membrane</keyword>
<dbReference type="InterPro" id="IPR056953">
    <property type="entry name" value="CUT_N"/>
</dbReference>
<accession>A0A0D8YFR7</accession>
<dbReference type="GO" id="GO:0042302">
    <property type="term" value="F:structural constituent of cuticle"/>
    <property type="evidence" value="ECO:0007669"/>
    <property type="project" value="UniProtKB-KW"/>
</dbReference>
<dbReference type="PANTHER" id="PTHR22907:SF26">
    <property type="entry name" value="ZP DOMAIN-CONTAINING PROTEIN"/>
    <property type="match status" value="1"/>
</dbReference>
<dbReference type="Pfam" id="PF25057">
    <property type="entry name" value="CUT_N"/>
    <property type="match status" value="1"/>
</dbReference>
<evidence type="ECO:0000256" key="3">
    <source>
        <dbReference type="ARBA" id="ARBA00022475"/>
    </source>
</evidence>
<keyword evidence="7 9" id="KW-0472">Membrane</keyword>
<reference evidence="11 12" key="1">
    <citation type="submission" date="2013-11" db="EMBL/GenBank/DDBJ databases">
        <title>Draft genome of the bovine lungworm Dictyocaulus viviparus.</title>
        <authorList>
            <person name="Mitreva M."/>
        </authorList>
    </citation>
    <scope>NUCLEOTIDE SEQUENCE [LARGE SCALE GENOMIC DNA]</scope>
    <source>
        <strain evidence="11 12">HannoverDv2000</strain>
    </source>
</reference>
<evidence type="ECO:0000256" key="4">
    <source>
        <dbReference type="ARBA" id="ARBA00022692"/>
    </source>
</evidence>
<keyword evidence="6 9" id="KW-1133">Transmembrane helix</keyword>
<keyword evidence="2" id="KW-0193">Cuticle</keyword>
<dbReference type="EMBL" id="KN716151">
    <property type="protein sequence ID" value="KJH53496.1"/>
    <property type="molecule type" value="Genomic_DNA"/>
</dbReference>
<evidence type="ECO:0000256" key="1">
    <source>
        <dbReference type="ARBA" id="ARBA00004251"/>
    </source>
</evidence>
<dbReference type="InterPro" id="IPR001507">
    <property type="entry name" value="ZP_dom"/>
</dbReference>
<organism evidence="11 12">
    <name type="scientific">Dictyocaulus viviparus</name>
    <name type="common">Bovine lungworm</name>
    <dbReference type="NCBI Taxonomy" id="29172"/>
    <lineage>
        <taxon>Eukaryota</taxon>
        <taxon>Metazoa</taxon>
        <taxon>Ecdysozoa</taxon>
        <taxon>Nematoda</taxon>
        <taxon>Chromadorea</taxon>
        <taxon>Rhabditida</taxon>
        <taxon>Rhabditina</taxon>
        <taxon>Rhabditomorpha</taxon>
        <taxon>Strongyloidea</taxon>
        <taxon>Metastrongylidae</taxon>
        <taxon>Dictyocaulus</taxon>
    </lineage>
</organism>
<evidence type="ECO:0000256" key="6">
    <source>
        <dbReference type="ARBA" id="ARBA00022989"/>
    </source>
</evidence>
<evidence type="ECO:0000256" key="7">
    <source>
        <dbReference type="ARBA" id="ARBA00023136"/>
    </source>
</evidence>
<dbReference type="OrthoDB" id="6139674at2759"/>
<gene>
    <name evidence="11" type="ORF">DICVIV_00239</name>
</gene>
<proteinExistence type="predicted"/>
<keyword evidence="12" id="KW-1185">Reference proteome</keyword>
<dbReference type="Proteomes" id="UP000053766">
    <property type="component" value="Unassembled WGS sequence"/>
</dbReference>
<dbReference type="SMART" id="SM00241">
    <property type="entry name" value="ZP"/>
    <property type="match status" value="1"/>
</dbReference>
<feature type="region of interest" description="Disordered" evidence="8">
    <location>
        <begin position="225"/>
        <end position="247"/>
    </location>
</feature>
<dbReference type="InterPro" id="IPR051962">
    <property type="entry name" value="Cuticlin"/>
</dbReference>